<protein>
    <recommendedName>
        <fullName evidence="10">Type IV secretion system protein VirB10</fullName>
    </recommendedName>
</protein>
<evidence type="ECO:0000313" key="9">
    <source>
        <dbReference type="Proteomes" id="UP000276829"/>
    </source>
</evidence>
<dbReference type="Gene3D" id="2.40.128.260">
    <property type="entry name" value="Type IV secretion system, VirB10/TraB/TrbI"/>
    <property type="match status" value="2"/>
</dbReference>
<dbReference type="InterPro" id="IPR005498">
    <property type="entry name" value="T4SS_VirB10/TraB/TrbI"/>
</dbReference>
<accession>A0A3M3G6T9</accession>
<evidence type="ECO:0000256" key="2">
    <source>
        <dbReference type="ARBA" id="ARBA00010265"/>
    </source>
</evidence>
<dbReference type="GO" id="GO:0016020">
    <property type="term" value="C:membrane"/>
    <property type="evidence" value="ECO:0007669"/>
    <property type="project" value="UniProtKB-SubCell"/>
</dbReference>
<dbReference type="InterPro" id="IPR042217">
    <property type="entry name" value="T4SS_VirB10/TrbI"/>
</dbReference>
<feature type="region of interest" description="Disordered" evidence="6">
    <location>
        <begin position="152"/>
        <end position="195"/>
    </location>
</feature>
<feature type="compositionally biased region" description="Acidic residues" evidence="6">
    <location>
        <begin position="13"/>
        <end position="25"/>
    </location>
</feature>
<evidence type="ECO:0000256" key="7">
    <source>
        <dbReference type="SAM" id="Phobius"/>
    </source>
</evidence>
<comment type="similarity">
    <text evidence="2">Belongs to the TrbI/VirB10 family.</text>
</comment>
<evidence type="ECO:0000256" key="6">
    <source>
        <dbReference type="SAM" id="MobiDB-lite"/>
    </source>
</evidence>
<comment type="caution">
    <text evidence="8">The sequence shown here is derived from an EMBL/GenBank/DDBJ whole genome shotgun (WGS) entry which is preliminary data.</text>
</comment>
<comment type="subcellular location">
    <subcellularLocation>
        <location evidence="1">Membrane</location>
        <topology evidence="1">Single-pass membrane protein</topology>
    </subcellularLocation>
</comment>
<evidence type="ECO:0000256" key="1">
    <source>
        <dbReference type="ARBA" id="ARBA00004167"/>
    </source>
</evidence>
<feature type="compositionally biased region" description="Polar residues" evidence="6">
    <location>
        <begin position="156"/>
        <end position="167"/>
    </location>
</feature>
<keyword evidence="5 7" id="KW-0472">Membrane</keyword>
<feature type="region of interest" description="Disordered" evidence="6">
    <location>
        <begin position="11"/>
        <end position="31"/>
    </location>
</feature>
<evidence type="ECO:0000256" key="3">
    <source>
        <dbReference type="ARBA" id="ARBA00022692"/>
    </source>
</evidence>
<evidence type="ECO:0000256" key="4">
    <source>
        <dbReference type="ARBA" id="ARBA00022989"/>
    </source>
</evidence>
<dbReference type="Proteomes" id="UP000276829">
    <property type="component" value="Unassembled WGS sequence"/>
</dbReference>
<keyword evidence="3 7" id="KW-0812">Transmembrane</keyword>
<organism evidence="8 9">
    <name type="scientific">Pseudomonas savastanoi pv. glycinea</name>
    <name type="common">Pseudomonas syringae pv. glycinea</name>
    <dbReference type="NCBI Taxonomy" id="318"/>
    <lineage>
        <taxon>Bacteria</taxon>
        <taxon>Pseudomonadati</taxon>
        <taxon>Pseudomonadota</taxon>
        <taxon>Gammaproteobacteria</taxon>
        <taxon>Pseudomonadales</taxon>
        <taxon>Pseudomonadaceae</taxon>
        <taxon>Pseudomonas</taxon>
    </lineage>
</organism>
<sequence>MKLPWFKKRHDIDDDIDDDDIDETNEPSSGLKKDRKIASVNSRLSVQSRLTNYAIGIAVCVFAGYMLYNYYANLFREQASREDRTIDHSQTADTKLPPLKLEQFDQRQTQADQKPPPPAINQAPSNGQPPPETPAQRLLRERLESPVTFAMDSARSAPQTQPGPSNNPSQAGYAGAGQPSGSGGSSSKPGAALTQSLESAQMDPVEAYSGGDPSLMVYQGTVIPCTVREAIDSSLVGQVECVQTEDLWSADHSTILAEAGTKYTGQQLMGLSRGNRRLPIVWVRGRTPMPNNVFIPLNSAATDELGRTGIAGDIDNHLAERFGPIVALSLIDDVGDYFANTGQSSDSSNNTSISLGNTQQGGQDLASEIFKEAANIPSTLTRNQGANIFIYVARDIDFSKIYTLEYKE</sequence>
<evidence type="ECO:0000313" key="8">
    <source>
        <dbReference type="EMBL" id="RMM69122.1"/>
    </source>
</evidence>
<dbReference type="AlphaFoldDB" id="A0A3M3G6T9"/>
<name>A0A3M3G6T9_PSESG</name>
<keyword evidence="4 7" id="KW-1133">Transmembrane helix</keyword>
<dbReference type="CDD" id="cd16429">
    <property type="entry name" value="VirB10"/>
    <property type="match status" value="1"/>
</dbReference>
<feature type="compositionally biased region" description="Gly residues" evidence="6">
    <location>
        <begin position="174"/>
        <end position="184"/>
    </location>
</feature>
<dbReference type="RefSeq" id="WP_122393577.1">
    <property type="nucleotide sequence ID" value="NZ_RBON01000149.1"/>
</dbReference>
<feature type="region of interest" description="Disordered" evidence="6">
    <location>
        <begin position="107"/>
        <end position="134"/>
    </location>
</feature>
<evidence type="ECO:0000256" key="5">
    <source>
        <dbReference type="ARBA" id="ARBA00023136"/>
    </source>
</evidence>
<proteinExistence type="inferred from homology"/>
<gene>
    <name evidence="8" type="ORF">ALQ73_200090</name>
</gene>
<reference evidence="8 9" key="1">
    <citation type="submission" date="2018-08" db="EMBL/GenBank/DDBJ databases">
        <title>Recombination of ecologically and evolutionarily significant loci maintains genetic cohesion in the Pseudomonas syringae species complex.</title>
        <authorList>
            <person name="Dillon M."/>
            <person name="Thakur S."/>
            <person name="Almeida R.N.D."/>
            <person name="Weir B.S."/>
            <person name="Guttman D.S."/>
        </authorList>
    </citation>
    <scope>NUCLEOTIDE SEQUENCE [LARGE SCALE GENOMIC DNA]</scope>
    <source>
        <strain evidence="8 9">ICMP 4324</strain>
    </source>
</reference>
<dbReference type="Pfam" id="PF03743">
    <property type="entry name" value="TrbI"/>
    <property type="match status" value="1"/>
</dbReference>
<feature type="transmembrane region" description="Helical" evidence="7">
    <location>
        <begin position="50"/>
        <end position="71"/>
    </location>
</feature>
<evidence type="ECO:0008006" key="10">
    <source>
        <dbReference type="Google" id="ProtNLM"/>
    </source>
</evidence>
<dbReference type="EMBL" id="RBON01000149">
    <property type="protein sequence ID" value="RMM69122.1"/>
    <property type="molecule type" value="Genomic_DNA"/>
</dbReference>